<dbReference type="InterPro" id="IPR055170">
    <property type="entry name" value="GFO_IDH_MocA-like_dom"/>
</dbReference>
<evidence type="ECO:0000259" key="5">
    <source>
        <dbReference type="Pfam" id="PF22725"/>
    </source>
</evidence>
<name>A0A8K0X4I1_9PEZI</name>
<dbReference type="SUPFAM" id="SSF51735">
    <property type="entry name" value="NAD(P)-binding Rossmann-fold domains"/>
    <property type="match status" value="1"/>
</dbReference>
<dbReference type="Gene3D" id="3.30.360.10">
    <property type="entry name" value="Dihydrodipicolinate Reductase, domain 2"/>
    <property type="match status" value="1"/>
</dbReference>
<sequence length="363" mass="39713">MADKKYNVAIIGYGLSAKVFHIPFVNLVPQFALHTIVQRSPSAESSAPADHPSLTHHTSPEPMFADPAVDVVLILTPPNTHFDLASAALRANKHVLVEKPFVPTAAQADELIALAKKQNRRICVYQNRRWDADFLTLRHLLADGTIGRVVELDTHFDRYRPEKPATWKGTLSMDQGGGVLYDLGSHLVDQAYVLFGTPRAVYGRLVNQRDGRLDPETPDSVHAVLSYADGNIVTVRAGVMSVEDPQPRFWLRGTKGSWRKTGVDPQEGQLRAGAAPSDAGFGVEDPSDPGRLVVVAEDGSFEVKSKPTTQPETYVKLFEGFAKAIAEDKEELVPVPASEARDVLRILEAIRESAKTGKEVILG</sequence>
<dbReference type="Pfam" id="PF22725">
    <property type="entry name" value="GFO_IDH_MocA_C3"/>
    <property type="match status" value="1"/>
</dbReference>
<comment type="similarity">
    <text evidence="1">Belongs to the Gfo/Idh/MocA family.</text>
</comment>
<dbReference type="InterPro" id="IPR000683">
    <property type="entry name" value="Gfo/Idh/MocA-like_OxRdtase_N"/>
</dbReference>
<dbReference type="SUPFAM" id="SSF55347">
    <property type="entry name" value="Glyceraldehyde-3-phosphate dehydrogenase-like, C-terminal domain"/>
    <property type="match status" value="1"/>
</dbReference>
<dbReference type="EMBL" id="JAGPXD010000003">
    <property type="protein sequence ID" value="KAH7363224.1"/>
    <property type="molecule type" value="Genomic_DNA"/>
</dbReference>
<dbReference type="PANTHER" id="PTHR43708:SF5">
    <property type="entry name" value="CONSERVED EXPRESSED OXIDOREDUCTASE (EUROFUNG)-RELATED"/>
    <property type="match status" value="1"/>
</dbReference>
<keyword evidence="2" id="KW-0560">Oxidoreductase</keyword>
<evidence type="ECO:0000256" key="3">
    <source>
        <dbReference type="SAM" id="MobiDB-lite"/>
    </source>
</evidence>
<dbReference type="Proteomes" id="UP000813385">
    <property type="component" value="Unassembled WGS sequence"/>
</dbReference>
<feature type="region of interest" description="Disordered" evidence="3">
    <location>
        <begin position="255"/>
        <end position="289"/>
    </location>
</feature>
<feature type="domain" description="Gfo/Idh/MocA-like oxidoreductase N-terminal" evidence="4">
    <location>
        <begin position="7"/>
        <end position="125"/>
    </location>
</feature>
<evidence type="ECO:0000259" key="4">
    <source>
        <dbReference type="Pfam" id="PF01408"/>
    </source>
</evidence>
<dbReference type="PANTHER" id="PTHR43708">
    <property type="entry name" value="CONSERVED EXPRESSED OXIDOREDUCTASE (EUROFUNG)"/>
    <property type="match status" value="1"/>
</dbReference>
<dbReference type="AlphaFoldDB" id="A0A8K0X4I1"/>
<evidence type="ECO:0000313" key="6">
    <source>
        <dbReference type="EMBL" id="KAH7363224.1"/>
    </source>
</evidence>
<dbReference type="InterPro" id="IPR051317">
    <property type="entry name" value="Gfo/Idh/MocA_oxidoreduct"/>
</dbReference>
<dbReference type="GO" id="GO:0000166">
    <property type="term" value="F:nucleotide binding"/>
    <property type="evidence" value="ECO:0007669"/>
    <property type="project" value="InterPro"/>
</dbReference>
<dbReference type="Pfam" id="PF01408">
    <property type="entry name" value="GFO_IDH_MocA"/>
    <property type="match status" value="1"/>
</dbReference>
<accession>A0A8K0X4I1</accession>
<evidence type="ECO:0000256" key="2">
    <source>
        <dbReference type="ARBA" id="ARBA00023002"/>
    </source>
</evidence>
<feature type="domain" description="GFO/IDH/MocA-like oxidoreductase" evidence="5">
    <location>
        <begin position="134"/>
        <end position="258"/>
    </location>
</feature>
<evidence type="ECO:0000313" key="7">
    <source>
        <dbReference type="Proteomes" id="UP000813385"/>
    </source>
</evidence>
<organism evidence="6 7">
    <name type="scientific">Plectosphaerella cucumerina</name>
    <dbReference type="NCBI Taxonomy" id="40658"/>
    <lineage>
        <taxon>Eukaryota</taxon>
        <taxon>Fungi</taxon>
        <taxon>Dikarya</taxon>
        <taxon>Ascomycota</taxon>
        <taxon>Pezizomycotina</taxon>
        <taxon>Sordariomycetes</taxon>
        <taxon>Hypocreomycetidae</taxon>
        <taxon>Glomerellales</taxon>
        <taxon>Plectosphaerellaceae</taxon>
        <taxon>Plectosphaerella</taxon>
    </lineage>
</organism>
<keyword evidence="7" id="KW-1185">Reference proteome</keyword>
<dbReference type="GO" id="GO:0016491">
    <property type="term" value="F:oxidoreductase activity"/>
    <property type="evidence" value="ECO:0007669"/>
    <property type="project" value="UniProtKB-KW"/>
</dbReference>
<proteinExistence type="inferred from homology"/>
<gene>
    <name evidence="6" type="ORF">B0T11DRAFT_92146</name>
</gene>
<protein>
    <submittedName>
        <fullName evidence="6">Oxidoreductase</fullName>
    </submittedName>
</protein>
<dbReference type="InterPro" id="IPR036291">
    <property type="entry name" value="NAD(P)-bd_dom_sf"/>
</dbReference>
<dbReference type="Gene3D" id="3.40.50.720">
    <property type="entry name" value="NAD(P)-binding Rossmann-like Domain"/>
    <property type="match status" value="1"/>
</dbReference>
<dbReference type="OrthoDB" id="2129491at2759"/>
<comment type="caution">
    <text evidence="6">The sequence shown here is derived from an EMBL/GenBank/DDBJ whole genome shotgun (WGS) entry which is preliminary data.</text>
</comment>
<reference evidence="6" key="1">
    <citation type="journal article" date="2021" name="Nat. Commun.">
        <title>Genetic determinants of endophytism in the Arabidopsis root mycobiome.</title>
        <authorList>
            <person name="Mesny F."/>
            <person name="Miyauchi S."/>
            <person name="Thiergart T."/>
            <person name="Pickel B."/>
            <person name="Atanasova L."/>
            <person name="Karlsson M."/>
            <person name="Huettel B."/>
            <person name="Barry K.W."/>
            <person name="Haridas S."/>
            <person name="Chen C."/>
            <person name="Bauer D."/>
            <person name="Andreopoulos W."/>
            <person name="Pangilinan J."/>
            <person name="LaButti K."/>
            <person name="Riley R."/>
            <person name="Lipzen A."/>
            <person name="Clum A."/>
            <person name="Drula E."/>
            <person name="Henrissat B."/>
            <person name="Kohler A."/>
            <person name="Grigoriev I.V."/>
            <person name="Martin F.M."/>
            <person name="Hacquard S."/>
        </authorList>
    </citation>
    <scope>NUCLEOTIDE SEQUENCE</scope>
    <source>
        <strain evidence="6">MPI-CAGE-AT-0016</strain>
    </source>
</reference>
<evidence type="ECO:0000256" key="1">
    <source>
        <dbReference type="ARBA" id="ARBA00010928"/>
    </source>
</evidence>